<dbReference type="PANTHER" id="PTHR31232">
    <property type="match status" value="1"/>
</dbReference>
<evidence type="ECO:0000313" key="8">
    <source>
        <dbReference type="Proteomes" id="UP000030748"/>
    </source>
</evidence>
<feature type="signal peptide" evidence="6">
    <location>
        <begin position="1"/>
        <end position="25"/>
    </location>
</feature>
<evidence type="ECO:0000313" key="7">
    <source>
        <dbReference type="EMBL" id="EYU39654.1"/>
    </source>
</evidence>
<keyword evidence="4 6" id="KW-0964">Secreted</keyword>
<evidence type="ECO:0000256" key="2">
    <source>
        <dbReference type="ARBA" id="ARBA00005581"/>
    </source>
</evidence>
<proteinExistence type="inferred from homology"/>
<dbReference type="AlphaFoldDB" id="A0A022RI40"/>
<dbReference type="Proteomes" id="UP000030748">
    <property type="component" value="Unassembled WGS sequence"/>
</dbReference>
<dbReference type="eggNOG" id="ENOG502SQIK">
    <property type="taxonomic scope" value="Eukaryota"/>
</dbReference>
<name>A0A022RI40_ERYGU</name>
<dbReference type="Pfam" id="PF05938">
    <property type="entry name" value="Self-incomp_S1"/>
    <property type="match status" value="1"/>
</dbReference>
<dbReference type="PANTHER" id="PTHR31232:SF61">
    <property type="entry name" value="S-PROTEIN HOMOLOG"/>
    <property type="match status" value="1"/>
</dbReference>
<comment type="subcellular location">
    <subcellularLocation>
        <location evidence="1 6">Secreted</location>
    </subcellularLocation>
</comment>
<gene>
    <name evidence="7" type="ORF">MIMGU_mgv11b017487mg</name>
</gene>
<accession>A0A022RI40</accession>
<comment type="similarity">
    <text evidence="2 6">Belongs to the plant self-incompatibility (S1) protein family.</text>
</comment>
<evidence type="ECO:0000256" key="4">
    <source>
        <dbReference type="ARBA" id="ARBA00022525"/>
    </source>
</evidence>
<dbReference type="GO" id="GO:0005576">
    <property type="term" value="C:extracellular region"/>
    <property type="evidence" value="ECO:0007669"/>
    <property type="project" value="UniProtKB-SubCell"/>
</dbReference>
<protein>
    <recommendedName>
        <fullName evidence="6">S-protein homolog</fullName>
    </recommendedName>
</protein>
<organism evidence="7 8">
    <name type="scientific">Erythranthe guttata</name>
    <name type="common">Yellow monkey flower</name>
    <name type="synonym">Mimulus guttatus</name>
    <dbReference type="NCBI Taxonomy" id="4155"/>
    <lineage>
        <taxon>Eukaryota</taxon>
        <taxon>Viridiplantae</taxon>
        <taxon>Streptophyta</taxon>
        <taxon>Embryophyta</taxon>
        <taxon>Tracheophyta</taxon>
        <taxon>Spermatophyta</taxon>
        <taxon>Magnoliopsida</taxon>
        <taxon>eudicotyledons</taxon>
        <taxon>Gunneridae</taxon>
        <taxon>Pentapetalae</taxon>
        <taxon>asterids</taxon>
        <taxon>lamiids</taxon>
        <taxon>Lamiales</taxon>
        <taxon>Phrymaceae</taxon>
        <taxon>Erythranthe</taxon>
    </lineage>
</organism>
<dbReference type="EMBL" id="KI630443">
    <property type="protein sequence ID" value="EYU39654.1"/>
    <property type="molecule type" value="Genomic_DNA"/>
</dbReference>
<feature type="chain" id="PRO_5025098980" description="S-protein homolog" evidence="6">
    <location>
        <begin position="26"/>
        <end position="143"/>
    </location>
</feature>
<keyword evidence="5 6" id="KW-0732">Signal</keyword>
<dbReference type="GO" id="GO:0060320">
    <property type="term" value="P:rejection of self pollen"/>
    <property type="evidence" value="ECO:0007669"/>
    <property type="project" value="UniProtKB-KW"/>
</dbReference>
<evidence type="ECO:0000256" key="3">
    <source>
        <dbReference type="ARBA" id="ARBA00022471"/>
    </source>
</evidence>
<reference evidence="7 8" key="1">
    <citation type="journal article" date="2013" name="Proc. Natl. Acad. Sci. U.S.A.">
        <title>Fine-scale variation in meiotic recombination in Mimulus inferred from population shotgun sequencing.</title>
        <authorList>
            <person name="Hellsten U."/>
            <person name="Wright K.M."/>
            <person name="Jenkins J."/>
            <person name="Shu S."/>
            <person name="Yuan Y."/>
            <person name="Wessler S.R."/>
            <person name="Schmutz J."/>
            <person name="Willis J.H."/>
            <person name="Rokhsar D.S."/>
        </authorList>
    </citation>
    <scope>NUCLEOTIDE SEQUENCE [LARGE SCALE GENOMIC DNA]</scope>
    <source>
        <strain evidence="8">cv. DUN x IM62</strain>
    </source>
</reference>
<evidence type="ECO:0000256" key="1">
    <source>
        <dbReference type="ARBA" id="ARBA00004613"/>
    </source>
</evidence>
<evidence type="ECO:0000256" key="5">
    <source>
        <dbReference type="ARBA" id="ARBA00022729"/>
    </source>
</evidence>
<sequence>MKNLVPFLVVFANIYLMMFVNMTSGCGITEEYEVHVTNRLPSPQLRLHCASKNDDLGYHNIDRDYDFNWRFCENWTGNTLFFCHLWWNNNDVAFDVFKSHDDNPCLHVPPSAMDVTSMAAHSLFHRRPIIIGYSERRPYLTGD</sequence>
<keyword evidence="3 6" id="KW-0713">Self-incompatibility</keyword>
<keyword evidence="8" id="KW-1185">Reference proteome</keyword>
<evidence type="ECO:0000256" key="6">
    <source>
        <dbReference type="RuleBase" id="RU367044"/>
    </source>
</evidence>
<dbReference type="InterPro" id="IPR010264">
    <property type="entry name" value="Self-incomp_S1"/>
</dbReference>
<dbReference type="PROSITE" id="PS51257">
    <property type="entry name" value="PROKAR_LIPOPROTEIN"/>
    <property type="match status" value="1"/>
</dbReference>